<feature type="region of interest" description="Disordered" evidence="15">
    <location>
        <begin position="424"/>
        <end position="471"/>
    </location>
</feature>
<comment type="subcellular location">
    <subcellularLocation>
        <location evidence="1">Cytoplasm</location>
    </subcellularLocation>
</comment>
<keyword evidence="6" id="KW-0677">Repeat</keyword>
<feature type="active site" evidence="14">
    <location>
        <position position="313"/>
    </location>
</feature>
<dbReference type="KEGG" id="asn:102370500"/>
<dbReference type="GO" id="GO:0008270">
    <property type="term" value="F:zinc ion binding"/>
    <property type="evidence" value="ECO:0007669"/>
    <property type="project" value="UniProtKB-KW"/>
</dbReference>
<keyword evidence="9 14" id="KW-0378">Hydrolase</keyword>
<comment type="similarity">
    <text evidence="2 14">Belongs to the ANKZF1/VMS1 family.</text>
</comment>
<evidence type="ECO:0000256" key="7">
    <source>
        <dbReference type="ARBA" id="ARBA00022759"/>
    </source>
</evidence>
<comment type="domain">
    <text evidence="14">The VLRF1 domain mediates binding to the 60S ribosomal subunit.</text>
</comment>
<feature type="region of interest" description="Disordered" evidence="15">
    <location>
        <begin position="683"/>
        <end position="706"/>
    </location>
</feature>
<feature type="region of interest" description="Disordered" evidence="15">
    <location>
        <begin position="1"/>
        <end position="22"/>
    </location>
</feature>
<dbReference type="PANTHER" id="PTHR16036:SF2">
    <property type="entry name" value="TRNA ENDONUCLEASE ANKZF1"/>
    <property type="match status" value="1"/>
</dbReference>
<evidence type="ECO:0000256" key="14">
    <source>
        <dbReference type="PROSITE-ProRule" id="PRU01389"/>
    </source>
</evidence>
<reference evidence="18" key="1">
    <citation type="submission" date="2025-08" db="UniProtKB">
        <authorList>
            <consortium name="RefSeq"/>
        </authorList>
    </citation>
    <scope>IDENTIFICATION</scope>
</reference>
<sequence>MRRIPQVPLTNQDTGSAPSSGGCAALARAGAALAPRGARRGAAGGEQPPCHLAVGGCGGLTVAPGWPPRLEGPHPIGSLQTEHYRLDWHRFNLKQRLRGRRALTAEEFGSCCGRVQGEQPSPWTYLLPSRRPVLHRGIGGACRDPAAGTGQGQGLGGGVLGPQGLWRGWVCPRQSLRCPHNRQRLWVFAGDVSSISGSGSGSSSDSSSDSDVSPPRGGRPEPPQGRRSHKVLFRNTQGQLLAAYRCVLSAAQGRSEEPEDLVAALRGLSPDTCWVVLMLGGGHFAGAVFRGSQVLEHKTFHRYTVRARRGTAQGLRDAQAPGCIPRSAGASLRRYNEAALLKDIQELLASWEPHLQGAQRIFLRAPRAARALLLGGRSPLLPRASPHIHHVPLSTRRATFREVQRVHSALATLQVYGKDTSVADLTSSPRKAWRKVPRAGMEQEEAPQAPSEEEDEDADAEGGSLSGELETVEVTLGTLALREFEVMPRRRRRKKRKGQRMAGGSEPCSEEPGGDDGPEASQQQPNPSAEPGSQGGGAAFTELRDALFTACKTGDAETLRLLLGAPVCASEQPGGPALLALLNAPIHAGGFTLLHVAAAAGRGEAVRLLLEAGADPTVRDGRERPPYCVCADKPTRSAFRRFAGEQPDRYDYAQAQVLAPLRPEVEAQQLERRRAQQVRRRQREQVRWAEQRRQEQEEEEKRRFAALPERDKRALAAEGGLAAQLQESSTALPTCRRCWQCGESLLGRVPFHYLDGAFCSTACLQAHRRARAGPH</sequence>
<dbReference type="InterPro" id="IPR041540">
    <property type="entry name" value="VATC"/>
</dbReference>
<keyword evidence="11 13" id="KW-0040">ANK repeat</keyword>
<feature type="compositionally biased region" description="Low complexity" evidence="15">
    <location>
        <begin position="197"/>
        <end position="216"/>
    </location>
</feature>
<evidence type="ECO:0000259" key="16">
    <source>
        <dbReference type="PROSITE" id="PS52044"/>
    </source>
</evidence>
<evidence type="ECO:0000256" key="12">
    <source>
        <dbReference type="ARBA" id="ARBA00023054"/>
    </source>
</evidence>
<keyword evidence="3 14" id="KW-0963">Cytoplasm</keyword>
<feature type="compositionally biased region" description="Acidic residues" evidence="15">
    <location>
        <begin position="451"/>
        <end position="460"/>
    </location>
</feature>
<dbReference type="InParanoid" id="A0A1U7SCX8"/>
<feature type="compositionally biased region" description="Basic residues" evidence="15">
    <location>
        <begin position="489"/>
        <end position="499"/>
    </location>
</feature>
<dbReference type="Proteomes" id="UP000189705">
    <property type="component" value="Unplaced"/>
</dbReference>
<dbReference type="InterPro" id="IPR047139">
    <property type="entry name" value="ANKZ1/VMS1"/>
</dbReference>
<dbReference type="Pfam" id="PF18716">
    <property type="entry name" value="VATC"/>
    <property type="match status" value="1"/>
</dbReference>
<feature type="region of interest" description="Disordered" evidence="15">
    <location>
        <begin position="489"/>
        <end position="538"/>
    </location>
</feature>
<proteinExistence type="inferred from homology"/>
<dbReference type="SUPFAM" id="SSF48403">
    <property type="entry name" value="Ankyrin repeat"/>
    <property type="match status" value="1"/>
</dbReference>
<evidence type="ECO:0000256" key="5">
    <source>
        <dbReference type="ARBA" id="ARBA00022723"/>
    </source>
</evidence>
<feature type="compositionally biased region" description="Acidic residues" evidence="15">
    <location>
        <begin position="508"/>
        <end position="518"/>
    </location>
</feature>
<keyword evidence="4 14" id="KW-0540">Nuclease</keyword>
<dbReference type="GO" id="GO:0016787">
    <property type="term" value="F:hydrolase activity"/>
    <property type="evidence" value="ECO:0007669"/>
    <property type="project" value="UniProtKB-KW"/>
</dbReference>
<dbReference type="GO" id="GO:0004519">
    <property type="term" value="F:endonuclease activity"/>
    <property type="evidence" value="ECO:0007669"/>
    <property type="project" value="UniProtKB-KW"/>
</dbReference>
<keyword evidence="5" id="KW-0479">Metal-binding</keyword>
<evidence type="ECO:0000256" key="4">
    <source>
        <dbReference type="ARBA" id="ARBA00022722"/>
    </source>
</evidence>
<evidence type="ECO:0000256" key="3">
    <source>
        <dbReference type="ARBA" id="ARBA00022490"/>
    </source>
</evidence>
<dbReference type="AlphaFoldDB" id="A0A1U7SCX8"/>
<dbReference type="PROSITE" id="PS50088">
    <property type="entry name" value="ANK_REPEAT"/>
    <property type="match status" value="1"/>
</dbReference>
<dbReference type="PANTHER" id="PTHR16036">
    <property type="entry name" value="ANKYRIN REPEAT AND ZINC FINGER DOMAIN-CONTAINING PROTEIN 1"/>
    <property type="match status" value="1"/>
</dbReference>
<dbReference type="Pfam" id="PF18826">
    <property type="entry name" value="bVLRF1"/>
    <property type="match status" value="1"/>
</dbReference>
<evidence type="ECO:0000313" key="18">
    <source>
        <dbReference type="RefSeq" id="XP_006035441.2"/>
    </source>
</evidence>
<dbReference type="GO" id="GO:0005737">
    <property type="term" value="C:cytoplasm"/>
    <property type="evidence" value="ECO:0007669"/>
    <property type="project" value="UniProtKB-SubCell"/>
</dbReference>
<dbReference type="eggNOG" id="KOG2505">
    <property type="taxonomic scope" value="Eukaryota"/>
</dbReference>
<dbReference type="GeneID" id="102370500"/>
<name>A0A1U7SCX8_ALLSI</name>
<evidence type="ECO:0000313" key="17">
    <source>
        <dbReference type="Proteomes" id="UP000189705"/>
    </source>
</evidence>
<dbReference type="Pfam" id="PF12796">
    <property type="entry name" value="Ank_2"/>
    <property type="match status" value="1"/>
</dbReference>
<dbReference type="InterPro" id="IPR041175">
    <property type="entry name" value="VLRF1/Vms1"/>
</dbReference>
<feature type="region of interest" description="Disordered" evidence="15">
    <location>
        <begin position="197"/>
        <end position="229"/>
    </location>
</feature>
<evidence type="ECO:0000256" key="8">
    <source>
        <dbReference type="ARBA" id="ARBA00022771"/>
    </source>
</evidence>
<dbReference type="PROSITE" id="PS50297">
    <property type="entry name" value="ANK_REP_REGION"/>
    <property type="match status" value="1"/>
</dbReference>
<dbReference type="STRING" id="38654.A0A1U7SCX8"/>
<evidence type="ECO:0000256" key="13">
    <source>
        <dbReference type="PROSITE-ProRule" id="PRU00023"/>
    </source>
</evidence>
<gene>
    <name evidence="18" type="primary">ANKZF1</name>
</gene>
<evidence type="ECO:0000256" key="6">
    <source>
        <dbReference type="ARBA" id="ARBA00022737"/>
    </source>
</evidence>
<evidence type="ECO:0000256" key="10">
    <source>
        <dbReference type="ARBA" id="ARBA00022833"/>
    </source>
</evidence>
<evidence type="ECO:0000256" key="11">
    <source>
        <dbReference type="ARBA" id="ARBA00023043"/>
    </source>
</evidence>
<evidence type="ECO:0000256" key="2">
    <source>
        <dbReference type="ARBA" id="ARBA00009262"/>
    </source>
</evidence>
<protein>
    <submittedName>
        <fullName evidence="18">Ankyrin repeat and zinc finger domain-containing protein 1</fullName>
    </submittedName>
</protein>
<feature type="compositionally biased region" description="Polar residues" evidence="15">
    <location>
        <begin position="8"/>
        <end position="19"/>
    </location>
</feature>
<organism evidence="17 18">
    <name type="scientific">Alligator sinensis</name>
    <name type="common">Chinese alligator</name>
    <dbReference type="NCBI Taxonomy" id="38654"/>
    <lineage>
        <taxon>Eukaryota</taxon>
        <taxon>Metazoa</taxon>
        <taxon>Chordata</taxon>
        <taxon>Craniata</taxon>
        <taxon>Vertebrata</taxon>
        <taxon>Euteleostomi</taxon>
        <taxon>Archelosauria</taxon>
        <taxon>Archosauria</taxon>
        <taxon>Crocodylia</taxon>
        <taxon>Alligatoridae</taxon>
        <taxon>Alligatorinae</taxon>
        <taxon>Alligator</taxon>
    </lineage>
</organism>
<feature type="domain" description="VLRF1" evidence="16">
    <location>
        <begin position="270"/>
        <end position="413"/>
    </location>
</feature>
<dbReference type="GO" id="GO:0036503">
    <property type="term" value="P:ERAD pathway"/>
    <property type="evidence" value="ECO:0007669"/>
    <property type="project" value="TreeGrafter"/>
</dbReference>
<dbReference type="Gene3D" id="1.25.40.20">
    <property type="entry name" value="Ankyrin repeat-containing domain"/>
    <property type="match status" value="1"/>
</dbReference>
<keyword evidence="8" id="KW-0863">Zinc-finger</keyword>
<evidence type="ECO:0000256" key="9">
    <source>
        <dbReference type="ARBA" id="ARBA00022801"/>
    </source>
</evidence>
<dbReference type="InterPro" id="IPR002110">
    <property type="entry name" value="Ankyrin_rpt"/>
</dbReference>
<evidence type="ECO:0000256" key="1">
    <source>
        <dbReference type="ARBA" id="ARBA00004496"/>
    </source>
</evidence>
<keyword evidence="7 14" id="KW-0255">Endonuclease</keyword>
<keyword evidence="10" id="KW-0862">Zinc</keyword>
<dbReference type="InterPro" id="IPR036770">
    <property type="entry name" value="Ankyrin_rpt-contain_sf"/>
</dbReference>
<keyword evidence="12" id="KW-0175">Coiled coil</keyword>
<dbReference type="PROSITE" id="PS52044">
    <property type="entry name" value="VLRF1"/>
    <property type="match status" value="1"/>
</dbReference>
<feature type="repeat" description="ANK" evidence="13">
    <location>
        <begin position="589"/>
        <end position="621"/>
    </location>
</feature>
<keyword evidence="17" id="KW-1185">Reference proteome</keyword>
<dbReference type="RefSeq" id="XP_006035441.2">
    <property type="nucleotide sequence ID" value="XM_006035379.3"/>
</dbReference>
<accession>A0A1U7SCX8</accession>
<evidence type="ECO:0000256" key="15">
    <source>
        <dbReference type="SAM" id="MobiDB-lite"/>
    </source>
</evidence>
<dbReference type="CTD" id="55139"/>
<dbReference type="SMART" id="SM00248">
    <property type="entry name" value="ANK"/>
    <property type="match status" value="2"/>
</dbReference>